<dbReference type="GO" id="GO:0050852">
    <property type="term" value="P:T cell receptor signaling pathway"/>
    <property type="evidence" value="ECO:0007669"/>
    <property type="project" value="TreeGrafter"/>
</dbReference>
<organism evidence="7 8">
    <name type="scientific">Merluccius polli</name>
    <name type="common">Benguela hake</name>
    <name type="synonym">Merluccius cadenati</name>
    <dbReference type="NCBI Taxonomy" id="89951"/>
    <lineage>
        <taxon>Eukaryota</taxon>
        <taxon>Metazoa</taxon>
        <taxon>Chordata</taxon>
        <taxon>Craniata</taxon>
        <taxon>Vertebrata</taxon>
        <taxon>Euteleostomi</taxon>
        <taxon>Actinopterygii</taxon>
        <taxon>Neopterygii</taxon>
        <taxon>Teleostei</taxon>
        <taxon>Neoteleostei</taxon>
        <taxon>Acanthomorphata</taxon>
        <taxon>Zeiogadaria</taxon>
        <taxon>Gadariae</taxon>
        <taxon>Gadiformes</taxon>
        <taxon>Gadoidei</taxon>
        <taxon>Merlucciidae</taxon>
        <taxon>Merluccius</taxon>
    </lineage>
</organism>
<evidence type="ECO:0000256" key="2">
    <source>
        <dbReference type="ARBA" id="ARBA00022553"/>
    </source>
</evidence>
<dbReference type="PANTHER" id="PTHR16830">
    <property type="entry name" value="SH2 CONTAINING ADAPTOR PRAM-1 RELATED"/>
    <property type="match status" value="1"/>
</dbReference>
<evidence type="ECO:0000313" key="7">
    <source>
        <dbReference type="EMBL" id="KAK0145208.1"/>
    </source>
</evidence>
<keyword evidence="1 3" id="KW-0728">SH3 domain</keyword>
<accession>A0AA47MRA7</accession>
<feature type="domain" description="SH3" evidence="6">
    <location>
        <begin position="375"/>
        <end position="436"/>
    </location>
</feature>
<feature type="region of interest" description="Disordered" evidence="4">
    <location>
        <begin position="334"/>
        <end position="357"/>
    </location>
</feature>
<dbReference type="FunFam" id="2.30.30.40:FF:000307">
    <property type="entry name" value="Predicted protein"/>
    <property type="match status" value="1"/>
</dbReference>
<feature type="compositionally biased region" description="Low complexity" evidence="4">
    <location>
        <begin position="479"/>
        <end position="488"/>
    </location>
</feature>
<feature type="region of interest" description="Disordered" evidence="4">
    <location>
        <begin position="88"/>
        <end position="121"/>
    </location>
</feature>
<dbReference type="AlphaFoldDB" id="A0AA47MRA7"/>
<evidence type="ECO:0000256" key="5">
    <source>
        <dbReference type="SAM" id="SignalP"/>
    </source>
</evidence>
<keyword evidence="8" id="KW-1185">Reference proteome</keyword>
<dbReference type="InterPro" id="IPR043443">
    <property type="entry name" value="FYB1/2-like"/>
</dbReference>
<dbReference type="Proteomes" id="UP001174136">
    <property type="component" value="Unassembled WGS sequence"/>
</dbReference>
<dbReference type="InterPro" id="IPR029294">
    <property type="entry name" value="hSH3"/>
</dbReference>
<dbReference type="GO" id="GO:0072659">
    <property type="term" value="P:protein localization to plasma membrane"/>
    <property type="evidence" value="ECO:0007669"/>
    <property type="project" value="TreeGrafter"/>
</dbReference>
<dbReference type="GO" id="GO:0007229">
    <property type="term" value="P:integrin-mediated signaling pathway"/>
    <property type="evidence" value="ECO:0007669"/>
    <property type="project" value="InterPro"/>
</dbReference>
<feature type="region of interest" description="Disordered" evidence="4">
    <location>
        <begin position="442"/>
        <end position="492"/>
    </location>
</feature>
<evidence type="ECO:0000256" key="3">
    <source>
        <dbReference type="PROSITE-ProRule" id="PRU00192"/>
    </source>
</evidence>
<dbReference type="InterPro" id="IPR036028">
    <property type="entry name" value="SH3-like_dom_sf"/>
</dbReference>
<feature type="chain" id="PRO_5041402589" evidence="5">
    <location>
        <begin position="21"/>
        <end position="553"/>
    </location>
</feature>
<dbReference type="Pfam" id="PF14603">
    <property type="entry name" value="hSH3"/>
    <property type="match status" value="2"/>
</dbReference>
<protein>
    <submittedName>
        <fullName evidence="7">FYN-binding protein 1</fullName>
    </submittedName>
</protein>
<feature type="compositionally biased region" description="Basic and acidic residues" evidence="4">
    <location>
        <begin position="461"/>
        <end position="478"/>
    </location>
</feature>
<evidence type="ECO:0000259" key="6">
    <source>
        <dbReference type="PROSITE" id="PS50002"/>
    </source>
</evidence>
<feature type="region of interest" description="Disordered" evidence="4">
    <location>
        <begin position="144"/>
        <end position="190"/>
    </location>
</feature>
<evidence type="ECO:0000313" key="8">
    <source>
        <dbReference type="Proteomes" id="UP001174136"/>
    </source>
</evidence>
<keyword evidence="5" id="KW-0732">Signal</keyword>
<proteinExistence type="predicted"/>
<comment type="caution">
    <text evidence="7">The sequence shown here is derived from an EMBL/GenBank/DDBJ whole genome shotgun (WGS) entry which is preliminary data.</text>
</comment>
<sequence length="553" mass="61011">MCNDLCVPVSVCVFLRECVARCVCSPVCACIKKGMPHVALCRNAAHFLCSGTAVLSALSLPCHPQAESGDVRSLLTKFNRQADFADASACQNSGPLKPPSPGPRTWVPPGTPPATPENGRLQPKLMPMVTPQPLGAGAYHHREPARMPMAGPRGRPSTPRPQLPPLGKGFPRPPAQPSLSPRTGSPRGLDTGRVRLAEELLQSTMLNRVAGMAPAPAQAPKPTPKQAPVPLQHPAGRGSVAEVAPLRRPLPVESRPPVKPRRPQQVNLEPYLKKNEICLPQEYYYTLICLEQPFPRNQFIKKCQHPNSWDGDSSQNINRESDDSEAYEMIDIEPERTQAPLQPKPHKKQDKKDKKEQQKIEIELRKKFQLKGPLEVLHTAKVQWDWQGGKLDLAVRQGEDVDILRVKDNPTGKWLARTLNGKCGYVSIDCVNVNYEKARHQIQQTKRLKATPLPPPPPDPPETRELSFDVDSSSHVDSDTLTLTSHSSPQLEGPVRVLHTMMVDPNGVILRPKGKELAVAQGEILDVLQFSNEKMALCQNHIGKCTLKPQPLV</sequence>
<dbReference type="PROSITE" id="PS50002">
    <property type="entry name" value="SH3"/>
    <property type="match status" value="1"/>
</dbReference>
<dbReference type="GO" id="GO:0005886">
    <property type="term" value="C:plasma membrane"/>
    <property type="evidence" value="ECO:0007669"/>
    <property type="project" value="InterPro"/>
</dbReference>
<evidence type="ECO:0000256" key="4">
    <source>
        <dbReference type="SAM" id="MobiDB-lite"/>
    </source>
</evidence>
<name>A0AA47MRA7_MERPO</name>
<gene>
    <name evidence="7" type="primary">Fyb1</name>
    <name evidence="7" type="ORF">N1851_015892</name>
</gene>
<dbReference type="Gene3D" id="2.30.30.40">
    <property type="entry name" value="SH3 Domains"/>
    <property type="match status" value="2"/>
</dbReference>
<reference evidence="7" key="1">
    <citation type="journal article" date="2023" name="Front. Mar. Sci.">
        <title>A new Merluccius polli reference genome to investigate the effects of global change in West African waters.</title>
        <authorList>
            <person name="Mateo J.L."/>
            <person name="Blanco-Fernandez C."/>
            <person name="Garcia-Vazquez E."/>
            <person name="Machado-Schiaffino G."/>
        </authorList>
    </citation>
    <scope>NUCLEOTIDE SEQUENCE</scope>
    <source>
        <strain evidence="7">C29</strain>
        <tissue evidence="7">Fin</tissue>
    </source>
</reference>
<keyword evidence="2" id="KW-0597">Phosphoprotein</keyword>
<dbReference type="EMBL" id="JAOPHQ010002875">
    <property type="protein sequence ID" value="KAK0145208.1"/>
    <property type="molecule type" value="Genomic_DNA"/>
</dbReference>
<dbReference type="PANTHER" id="PTHR16830:SF19">
    <property type="entry name" value="FYN-BINDING PROTEIN-LIKE-RELATED"/>
    <property type="match status" value="1"/>
</dbReference>
<dbReference type="InterPro" id="IPR001452">
    <property type="entry name" value="SH3_domain"/>
</dbReference>
<dbReference type="SUPFAM" id="SSF50044">
    <property type="entry name" value="SH3-domain"/>
    <property type="match status" value="2"/>
</dbReference>
<feature type="signal peptide" evidence="5">
    <location>
        <begin position="1"/>
        <end position="20"/>
    </location>
</feature>
<evidence type="ECO:0000256" key="1">
    <source>
        <dbReference type="ARBA" id="ARBA00022443"/>
    </source>
</evidence>